<evidence type="ECO:0000256" key="3">
    <source>
        <dbReference type="ARBA" id="ARBA00022801"/>
    </source>
</evidence>
<sequence length="702" mass="78198">MKSRAGTPPVLYSYASMQQRSGGGMKWRECVAVLGAAAMVVFVVTHSLLPGARVGDLGDVVSPVLRLRRARREEAAVPSSEKTVGEIGDEADGFPWSNAMLQWQRTGYHFQPEKNYMNGMESITSDDGIFRCKSSCVLSPRLALCLEEETDWQLLAAFFAVVLFVCLAEKETDHLLLTCSGDMHACMHADPNAPMYYRGWYHFFYQYNPEGVTWGNISWGHAVSRDMVHWHHLPLAMVPDRWYDIDGVLTGSATILPDGKVVLLYTGNTDTLAQVQCVAEPADPHDPLLRTWIKHPANPVLFPPPGTYKKDFRDPMTAWFDKSDNTWRTMIGSKDNNGHAGIALMYKTKDFVKFELIPRPVHRVEGTGMWECVDFYPVGGNSNSSLQEELYVLKASMDDERHDYYALGKYDAVTNTWTPLDLEADVGIGLTYNWGKLFASTTFYDPAKRRRVMWAYVGETESNRTDLAKGWANLQAIPRTVALDEKTRTNLLQWPVEEIETLHHNTTDLSGITIGTGSIFPLHLRQAAQLDIEASFCLNTSDIAAHNEADIGYNCSTSGGATNRGALGPFGLLLTNGHSEQMAMYFYMSRSLDGDLRTHFCHDESQSSLARNVVKRVVGSTVPVLNGEALSARILVDHSIVESFVMGGRLTATSRVYPTEAIYEAAGLYVFNNATGSTLIVDKLVVHEMHSTPMQLDLFARD</sequence>
<evidence type="ECO:0000256" key="6">
    <source>
        <dbReference type="ARBA" id="ARBA00023295"/>
    </source>
</evidence>
<keyword evidence="12" id="KW-1185">Reference proteome</keyword>
<dbReference type="GO" id="GO:0004553">
    <property type="term" value="F:hydrolase activity, hydrolyzing O-glycosyl compounds"/>
    <property type="evidence" value="ECO:0007669"/>
    <property type="project" value="InterPro"/>
</dbReference>
<comment type="similarity">
    <text evidence="1 7">Belongs to the glycosyl hydrolase 32 family.</text>
</comment>
<protein>
    <submittedName>
        <fullName evidence="11">Uncharacterized protein</fullName>
    </submittedName>
</protein>
<dbReference type="Gramene" id="TraesNOR7A03G03860530.2">
    <property type="protein sequence ID" value="TraesNOR7A03G03860530.2"/>
    <property type="gene ID" value="TraesNOR7A03G03860530"/>
</dbReference>
<dbReference type="PANTHER" id="PTHR31953">
    <property type="entry name" value="BETA-FRUCTOFURANOSIDASE, INSOLUBLE ISOENZYME CWINV1-RELATED"/>
    <property type="match status" value="1"/>
</dbReference>
<reference evidence="11" key="1">
    <citation type="submission" date="2018-08" db="EMBL/GenBank/DDBJ databases">
        <authorList>
            <person name="Rossello M."/>
        </authorList>
    </citation>
    <scope>NUCLEOTIDE SEQUENCE [LARGE SCALE GENOMIC DNA]</scope>
    <source>
        <strain evidence="11">cv. Chinese Spring</strain>
    </source>
</reference>
<dbReference type="InterPro" id="IPR013189">
    <property type="entry name" value="Glyco_hydro_32_C"/>
</dbReference>
<keyword evidence="4" id="KW-1015">Disulfide bond</keyword>
<dbReference type="AlphaFoldDB" id="A0A3B6RBV3"/>
<dbReference type="SUPFAM" id="SSF49899">
    <property type="entry name" value="Concanavalin A-like lectins/glucanases"/>
    <property type="match status" value="1"/>
</dbReference>
<evidence type="ECO:0000259" key="9">
    <source>
        <dbReference type="Pfam" id="PF00251"/>
    </source>
</evidence>
<dbReference type="Pfam" id="PF00251">
    <property type="entry name" value="Glyco_hydro_32N"/>
    <property type="match status" value="1"/>
</dbReference>
<dbReference type="EnsemblPlants" id="TraesCS7A02G060300.2">
    <property type="protein sequence ID" value="TraesCS7A02G060300.2"/>
    <property type="gene ID" value="TraesCS7A02G060300"/>
</dbReference>
<evidence type="ECO:0000256" key="5">
    <source>
        <dbReference type="ARBA" id="ARBA00023180"/>
    </source>
</evidence>
<dbReference type="InterPro" id="IPR050551">
    <property type="entry name" value="Fructan_Metab_Enzymes"/>
</dbReference>
<dbReference type="SMART" id="SM00640">
    <property type="entry name" value="Glyco_32"/>
    <property type="match status" value="1"/>
</dbReference>
<keyword evidence="8" id="KW-0812">Transmembrane</keyword>
<reference evidence="11" key="2">
    <citation type="submission" date="2018-10" db="UniProtKB">
        <authorList>
            <consortium name="EnsemblPlants"/>
        </authorList>
    </citation>
    <scope>IDENTIFICATION</scope>
</reference>
<dbReference type="InterPro" id="IPR013148">
    <property type="entry name" value="Glyco_hydro_32_N"/>
</dbReference>
<dbReference type="Gene3D" id="2.60.120.560">
    <property type="entry name" value="Exo-inulinase, domain 1"/>
    <property type="match status" value="1"/>
</dbReference>
<dbReference type="InterPro" id="IPR013320">
    <property type="entry name" value="ConA-like_dom_sf"/>
</dbReference>
<keyword evidence="6 7" id="KW-0326">Glycosidase</keyword>
<dbReference type="Gramene" id="TraesCS7A03G0136700.3">
    <property type="protein sequence ID" value="TraesCS7A03G0136700.3.CDS"/>
    <property type="gene ID" value="TraesCS7A03G0136700"/>
</dbReference>
<keyword evidence="5" id="KW-0325">Glycoprotein</keyword>
<accession>A0A3B6RBV3</accession>
<evidence type="ECO:0000313" key="11">
    <source>
        <dbReference type="EnsemblPlants" id="TraesCS7A02G060300.2"/>
    </source>
</evidence>
<dbReference type="InterPro" id="IPR023296">
    <property type="entry name" value="Glyco_hydro_beta-prop_sf"/>
</dbReference>
<dbReference type="GO" id="GO:0005975">
    <property type="term" value="P:carbohydrate metabolic process"/>
    <property type="evidence" value="ECO:0007669"/>
    <property type="project" value="InterPro"/>
</dbReference>
<keyword evidence="3 7" id="KW-0378">Hydrolase</keyword>
<evidence type="ECO:0000256" key="2">
    <source>
        <dbReference type="ARBA" id="ARBA00022729"/>
    </source>
</evidence>
<evidence type="ECO:0000256" key="1">
    <source>
        <dbReference type="ARBA" id="ARBA00009902"/>
    </source>
</evidence>
<gene>
    <name evidence="11" type="primary">LOC123150438</name>
</gene>
<dbReference type="CDD" id="cd18624">
    <property type="entry name" value="GH32_Fruct1-like"/>
    <property type="match status" value="1"/>
</dbReference>
<dbReference type="OrthoDB" id="594351at2759"/>
<dbReference type="Proteomes" id="UP000019116">
    <property type="component" value="Chromosome 7A"/>
</dbReference>
<feature type="domain" description="Glycosyl hydrolase family 32 N-terminal" evidence="9">
    <location>
        <begin position="189"/>
        <end position="495"/>
    </location>
</feature>
<keyword evidence="2" id="KW-0732">Signal</keyword>
<organism evidence="11">
    <name type="scientific">Triticum aestivum</name>
    <name type="common">Wheat</name>
    <dbReference type="NCBI Taxonomy" id="4565"/>
    <lineage>
        <taxon>Eukaryota</taxon>
        <taxon>Viridiplantae</taxon>
        <taxon>Streptophyta</taxon>
        <taxon>Embryophyta</taxon>
        <taxon>Tracheophyta</taxon>
        <taxon>Spermatophyta</taxon>
        <taxon>Magnoliopsida</taxon>
        <taxon>Liliopsida</taxon>
        <taxon>Poales</taxon>
        <taxon>Poaceae</taxon>
        <taxon>BOP clade</taxon>
        <taxon>Pooideae</taxon>
        <taxon>Triticodae</taxon>
        <taxon>Triticeae</taxon>
        <taxon>Triticinae</taxon>
        <taxon>Triticum</taxon>
    </lineage>
</organism>
<evidence type="ECO:0000256" key="7">
    <source>
        <dbReference type="RuleBase" id="RU362110"/>
    </source>
</evidence>
<dbReference type="Pfam" id="PF08244">
    <property type="entry name" value="Glyco_hydro_32C"/>
    <property type="match status" value="1"/>
</dbReference>
<dbReference type="STRING" id="4565.A0A3B6RBV3"/>
<dbReference type="Gene3D" id="2.115.10.20">
    <property type="entry name" value="Glycosyl hydrolase domain, family 43"/>
    <property type="match status" value="1"/>
</dbReference>
<evidence type="ECO:0000259" key="10">
    <source>
        <dbReference type="Pfam" id="PF08244"/>
    </source>
</evidence>
<evidence type="ECO:0000256" key="8">
    <source>
        <dbReference type="SAM" id="Phobius"/>
    </source>
</evidence>
<name>A0A3B6RBV3_WHEAT</name>
<feature type="domain" description="Glycosyl hydrolase family 32 C-terminal" evidence="10">
    <location>
        <begin position="518"/>
        <end position="687"/>
    </location>
</feature>
<keyword evidence="8" id="KW-0472">Membrane</keyword>
<evidence type="ECO:0000313" key="12">
    <source>
        <dbReference type="Proteomes" id="UP000019116"/>
    </source>
</evidence>
<keyword evidence="8" id="KW-1133">Transmembrane helix</keyword>
<dbReference type="InterPro" id="IPR001362">
    <property type="entry name" value="Glyco_hydro_32"/>
</dbReference>
<dbReference type="Gramene" id="TraesCS7A02G060300.2">
    <property type="protein sequence ID" value="TraesCS7A02G060300.2"/>
    <property type="gene ID" value="TraesCS7A02G060300"/>
</dbReference>
<feature type="transmembrane region" description="Helical" evidence="8">
    <location>
        <begin position="30"/>
        <end position="49"/>
    </location>
</feature>
<dbReference type="SUPFAM" id="SSF75005">
    <property type="entry name" value="Arabinanase/levansucrase/invertase"/>
    <property type="match status" value="1"/>
</dbReference>
<dbReference type="SMR" id="A0A3B6RBV3"/>
<evidence type="ECO:0000256" key="4">
    <source>
        <dbReference type="ARBA" id="ARBA00023157"/>
    </source>
</evidence>
<proteinExistence type="inferred from homology"/>